<feature type="domain" description="POTRA" evidence="8">
    <location>
        <begin position="166"/>
        <end position="222"/>
    </location>
</feature>
<evidence type="ECO:0000256" key="1">
    <source>
        <dbReference type="ARBA" id="ARBA00004370"/>
    </source>
</evidence>
<dbReference type="Gene3D" id="2.40.160.50">
    <property type="entry name" value="membrane protein fhac: a member of the omp85/tpsb transporter family"/>
    <property type="match status" value="1"/>
</dbReference>
<accession>A0A1G4G5V1</accession>
<dbReference type="InterPro" id="IPR010827">
    <property type="entry name" value="BamA/TamA_POTRA"/>
</dbReference>
<evidence type="ECO:0000256" key="3">
    <source>
        <dbReference type="ARBA" id="ARBA00022729"/>
    </source>
</evidence>
<comment type="subcellular location">
    <subcellularLocation>
        <location evidence="1">Membrane</location>
    </subcellularLocation>
</comment>
<feature type="chain" id="PRO_5009603846" description="Outer membrane protein assembly factor BamA" evidence="6">
    <location>
        <begin position="21"/>
        <end position="762"/>
    </location>
</feature>
<evidence type="ECO:0000259" key="8">
    <source>
        <dbReference type="Pfam" id="PF07244"/>
    </source>
</evidence>
<keyword evidence="5" id="KW-0998">Cell outer membrane</keyword>
<dbReference type="PANTHER" id="PTHR12815:SF47">
    <property type="entry name" value="TRANSLOCATION AND ASSEMBLY MODULE SUBUNIT TAMA"/>
    <property type="match status" value="1"/>
</dbReference>
<keyword evidence="3 6" id="KW-0732">Signal</keyword>
<dbReference type="PANTHER" id="PTHR12815">
    <property type="entry name" value="SORTING AND ASSEMBLY MACHINERY SAMM50 PROTEIN FAMILY MEMBER"/>
    <property type="match status" value="1"/>
</dbReference>
<keyword evidence="10" id="KW-1185">Reference proteome</keyword>
<keyword evidence="4" id="KW-0472">Membrane</keyword>
<organism evidence="9 10">
    <name type="scientific">Petrimonas mucosa</name>
    <dbReference type="NCBI Taxonomy" id="1642646"/>
    <lineage>
        <taxon>Bacteria</taxon>
        <taxon>Pseudomonadati</taxon>
        <taxon>Bacteroidota</taxon>
        <taxon>Bacteroidia</taxon>
        <taxon>Bacteroidales</taxon>
        <taxon>Dysgonomonadaceae</taxon>
        <taxon>Petrimonas</taxon>
    </lineage>
</organism>
<sequence length="762" mass="87090">MKYFFCILLALLFISCSATKKVPSGSYLLNKVKIDTDTKGISESDLKPYLRQKPNSSMFIFGKVKLHAYNIPRNDSSWLNRQFLKFGEPPVLYSDRLTGLSMEQIRLKLANKGYLNAKVDTVVVKKDRKANVTYKVTGNEPYLVRSFKDSIYPVDSTIYRILDMRRRLAVVKEGDIFDQEMLEKGRIAITSELRNSGYFNFSKEDIYFLADTTVGNHQVDLTLGLNSPADSPLHSRYRFGEVIVNNGVSSTILQDSTLHYLLDTVQFRNIKVVQERNEFMLPQAIYYNTFVRPRRIYSDQLVERTYSSLNRLGSVSQTAITLTPVVVNDTNFINANISIFPGNMHFMQFGIDGTNSAGDLGIAADATYEHKNILKGGETFRVKLNGAYEFIAASDSASLIDKSYYEYGVEAFLSIPQLLLPWVMKQLRDQPSASTEFSLGANFQNRSEYLRQFFNLSSRLQWSRRRWQVNNVVEPIDITYVRMPWMSDKFRNAYMNDSINPILKASYEEQMIVRTAYNVTYTNVSSGRLPPRIPFHARAGVEVAGYLPRLLTAMGATRRNQSDREMLLGIPYAEYLKADFDFAPTYRWDDRNTLAGHFALGVAYPYGNSIVLPFEKRYYGGGANSVRGWSTRTLGPGTYNNDSLGYDFANKTGDIKLDMSLEYRRKLTTLFELAGFIDVGNVWTVKDYRSQPGGYFTWNSFYKELAAAYGLGLRLDLNFLLVRVDLGMKAHNPALPEGERWSLFTPHFRRDFAFHFAIGYPF</sequence>
<dbReference type="InterPro" id="IPR039910">
    <property type="entry name" value="D15-like"/>
</dbReference>
<evidence type="ECO:0000259" key="7">
    <source>
        <dbReference type="Pfam" id="PF01103"/>
    </source>
</evidence>
<proteinExistence type="predicted"/>
<dbReference type="InterPro" id="IPR000184">
    <property type="entry name" value="Bac_surfAg_D15"/>
</dbReference>
<dbReference type="KEGG" id="pmuc:ING2E5A_1081"/>
<evidence type="ECO:0000313" key="9">
    <source>
        <dbReference type="EMBL" id="SCM56871.1"/>
    </source>
</evidence>
<dbReference type="Pfam" id="PF01103">
    <property type="entry name" value="Omp85"/>
    <property type="match status" value="1"/>
</dbReference>
<feature type="signal peptide" evidence="6">
    <location>
        <begin position="1"/>
        <end position="20"/>
    </location>
</feature>
<keyword evidence="2" id="KW-0812">Transmembrane</keyword>
<evidence type="ECO:0008006" key="11">
    <source>
        <dbReference type="Google" id="ProtNLM"/>
    </source>
</evidence>
<dbReference type="PROSITE" id="PS51257">
    <property type="entry name" value="PROKAR_LIPOPROTEIN"/>
    <property type="match status" value="1"/>
</dbReference>
<gene>
    <name evidence="9" type="ORF">ING2E5A_1081</name>
</gene>
<dbReference type="Pfam" id="PF07244">
    <property type="entry name" value="POTRA"/>
    <property type="match status" value="1"/>
</dbReference>
<evidence type="ECO:0000256" key="2">
    <source>
        <dbReference type="ARBA" id="ARBA00022692"/>
    </source>
</evidence>
<evidence type="ECO:0000256" key="6">
    <source>
        <dbReference type="SAM" id="SignalP"/>
    </source>
</evidence>
<reference evidence="9 10" key="1">
    <citation type="submission" date="2016-08" db="EMBL/GenBank/DDBJ databases">
        <authorList>
            <person name="Seilhamer J.J."/>
        </authorList>
    </citation>
    <scope>NUCLEOTIDE SEQUENCE [LARGE SCALE GENOMIC DNA]</scope>
    <source>
        <strain evidence="9">ING2-E5A</strain>
    </source>
</reference>
<evidence type="ECO:0000256" key="5">
    <source>
        <dbReference type="ARBA" id="ARBA00023237"/>
    </source>
</evidence>
<protein>
    <recommendedName>
        <fullName evidence="11">Outer membrane protein assembly factor BamA</fullName>
    </recommendedName>
</protein>
<evidence type="ECO:0000256" key="4">
    <source>
        <dbReference type="ARBA" id="ARBA00023136"/>
    </source>
</evidence>
<feature type="domain" description="Bacterial surface antigen (D15)" evidence="7">
    <location>
        <begin position="503"/>
        <end position="761"/>
    </location>
</feature>
<name>A0A1G4G5V1_9BACT</name>
<dbReference type="GO" id="GO:0019867">
    <property type="term" value="C:outer membrane"/>
    <property type="evidence" value="ECO:0007669"/>
    <property type="project" value="InterPro"/>
</dbReference>
<dbReference type="EMBL" id="LT608328">
    <property type="protein sequence ID" value="SCM56871.1"/>
    <property type="molecule type" value="Genomic_DNA"/>
</dbReference>
<dbReference type="AlphaFoldDB" id="A0A1G4G5V1"/>
<dbReference type="Proteomes" id="UP000178485">
    <property type="component" value="Chromosome i"/>
</dbReference>
<evidence type="ECO:0000313" key="10">
    <source>
        <dbReference type="Proteomes" id="UP000178485"/>
    </source>
</evidence>
<dbReference type="STRING" id="1642646.ING2E5A_1081"/>